<reference evidence="2 3" key="1">
    <citation type="submission" date="2024-04" db="EMBL/GenBank/DDBJ databases">
        <authorList>
            <consortium name="Genoscope - CEA"/>
            <person name="William W."/>
        </authorList>
    </citation>
    <scope>NUCLEOTIDE SEQUENCE [LARGE SCALE GENOMIC DNA]</scope>
</reference>
<dbReference type="PANTHER" id="PTHR34221:SF4">
    <property type="entry name" value="CHROMOSOME LG9 OPEN READING FRAME, HUMAN C17ORF98"/>
    <property type="match status" value="1"/>
</dbReference>
<feature type="compositionally biased region" description="Basic and acidic residues" evidence="1">
    <location>
        <begin position="24"/>
        <end position="37"/>
    </location>
</feature>
<proteinExistence type="predicted"/>
<gene>
    <name evidence="2" type="ORF">GSLYS_00010993001</name>
</gene>
<protein>
    <submittedName>
        <fullName evidence="2">Uncharacterized protein</fullName>
    </submittedName>
</protein>
<organism evidence="2 3">
    <name type="scientific">Lymnaea stagnalis</name>
    <name type="common">Great pond snail</name>
    <name type="synonym">Helix stagnalis</name>
    <dbReference type="NCBI Taxonomy" id="6523"/>
    <lineage>
        <taxon>Eukaryota</taxon>
        <taxon>Metazoa</taxon>
        <taxon>Spiralia</taxon>
        <taxon>Lophotrochozoa</taxon>
        <taxon>Mollusca</taxon>
        <taxon>Gastropoda</taxon>
        <taxon>Heterobranchia</taxon>
        <taxon>Euthyneura</taxon>
        <taxon>Panpulmonata</taxon>
        <taxon>Hygrophila</taxon>
        <taxon>Lymnaeoidea</taxon>
        <taxon>Lymnaeidae</taxon>
        <taxon>Lymnaea</taxon>
    </lineage>
</organism>
<name>A0AAV2HSI3_LYMST</name>
<feature type="compositionally biased region" description="Acidic residues" evidence="1">
    <location>
        <begin position="1"/>
        <end position="10"/>
    </location>
</feature>
<comment type="caution">
    <text evidence="2">The sequence shown here is derived from an EMBL/GenBank/DDBJ whole genome shotgun (WGS) entry which is preliminary data.</text>
</comment>
<sequence length="212" mass="24226">MADERDEQEEEQPKRNTPNKKSPKKESGKKREDDSRQKKSYPLSATVKGRENKIYRTPATPPPDVQLFKEKSFVLDCNATSSICQDYCRVNPKLGRVIPPYNALRDKHVDNYFKCYGVNRTLRKNNQSSTSSSIEGPAVDRFYEQGPGYSYLSFRNQFGAGHSQETIDGHAQFMSGIRCVTGYNGRFGFRRNTPNLRNRPTPFEPALITPTF</sequence>
<dbReference type="InterPro" id="IPR028027">
    <property type="entry name" value="SPMAP1"/>
</dbReference>
<keyword evidence="3" id="KW-1185">Reference proteome</keyword>
<feature type="region of interest" description="Disordered" evidence="1">
    <location>
        <begin position="1"/>
        <end position="62"/>
    </location>
</feature>
<evidence type="ECO:0000313" key="2">
    <source>
        <dbReference type="EMBL" id="CAL1537080.1"/>
    </source>
</evidence>
<dbReference type="PANTHER" id="PTHR34221">
    <property type="entry name" value="HYPOTHETICAL PROTEIN LOC691189"/>
    <property type="match status" value="1"/>
</dbReference>
<dbReference type="EMBL" id="CAXITT010000248">
    <property type="protein sequence ID" value="CAL1537080.1"/>
    <property type="molecule type" value="Genomic_DNA"/>
</dbReference>
<accession>A0AAV2HSI3</accession>
<dbReference type="Pfam" id="PF15075">
    <property type="entry name" value="SPMAP1-like"/>
    <property type="match status" value="1"/>
</dbReference>
<evidence type="ECO:0000256" key="1">
    <source>
        <dbReference type="SAM" id="MobiDB-lite"/>
    </source>
</evidence>
<dbReference type="Proteomes" id="UP001497497">
    <property type="component" value="Unassembled WGS sequence"/>
</dbReference>
<evidence type="ECO:0000313" key="3">
    <source>
        <dbReference type="Proteomes" id="UP001497497"/>
    </source>
</evidence>
<dbReference type="AlphaFoldDB" id="A0AAV2HSI3"/>